<evidence type="ECO:0000313" key="2">
    <source>
        <dbReference type="EMBL" id="ERJ91157.1"/>
    </source>
</evidence>
<dbReference type="PATRIC" id="fig|411473.3.peg.2238"/>
<sequence length="197" mass="22560">MQKYRYYLPPQSKLPFAAGILSGLLCLDNIYTLISMPHYTQYWDYWATLAAALLLCVFCFLFRQRRTELTLIPAAILALIACITPNLVHWLEVGMFFLLLLLWLLRLPKWVGTLCRLAGIVLTVIGSGAILAPMAERISMLSRTGRATAEFVVPFVIRSLGGELLILLTFLLLIFAMRPHVLPRWTDENDLYDRIWE</sequence>
<protein>
    <submittedName>
        <fullName evidence="2">Uncharacterized protein</fullName>
    </submittedName>
</protein>
<keyword evidence="3" id="KW-1185">Reference proteome</keyword>
<keyword evidence="1" id="KW-1133">Transmembrane helix</keyword>
<feature type="transmembrane region" description="Helical" evidence="1">
    <location>
        <begin position="74"/>
        <end position="104"/>
    </location>
</feature>
<feature type="transmembrane region" description="Helical" evidence="1">
    <location>
        <begin position="12"/>
        <end position="31"/>
    </location>
</feature>
<proteinExistence type="predicted"/>
<accession>U2KFY6</accession>
<feature type="transmembrane region" description="Helical" evidence="1">
    <location>
        <begin position="155"/>
        <end position="177"/>
    </location>
</feature>
<feature type="transmembrane region" description="Helical" evidence="1">
    <location>
        <begin position="43"/>
        <end position="62"/>
    </location>
</feature>
<organism evidence="2 3">
    <name type="scientific">Ruminococcus callidus ATCC 27760</name>
    <dbReference type="NCBI Taxonomy" id="411473"/>
    <lineage>
        <taxon>Bacteria</taxon>
        <taxon>Bacillati</taxon>
        <taxon>Bacillota</taxon>
        <taxon>Clostridia</taxon>
        <taxon>Eubacteriales</taxon>
        <taxon>Oscillospiraceae</taxon>
        <taxon>Ruminococcus</taxon>
    </lineage>
</organism>
<keyword evidence="1" id="KW-0812">Transmembrane</keyword>
<dbReference type="AlphaFoldDB" id="U2KFY6"/>
<dbReference type="HOGENOM" id="CLU_1383287_0_0_9"/>
<comment type="caution">
    <text evidence="2">The sequence shown here is derived from an EMBL/GenBank/DDBJ whole genome shotgun (WGS) entry which is preliminary data.</text>
</comment>
<feature type="transmembrane region" description="Helical" evidence="1">
    <location>
        <begin position="110"/>
        <end position="134"/>
    </location>
</feature>
<name>U2KFY6_9FIRM</name>
<dbReference type="Pfam" id="PF20128">
    <property type="entry name" value="DUF6518"/>
    <property type="match status" value="1"/>
</dbReference>
<evidence type="ECO:0000256" key="1">
    <source>
        <dbReference type="SAM" id="Phobius"/>
    </source>
</evidence>
<gene>
    <name evidence="2" type="ORF">RUMCAL_02669</name>
</gene>
<reference evidence="2 3" key="1">
    <citation type="submission" date="2013-07" db="EMBL/GenBank/DDBJ databases">
        <authorList>
            <person name="Weinstock G."/>
            <person name="Sodergren E."/>
            <person name="Wylie T."/>
            <person name="Fulton L."/>
            <person name="Fulton R."/>
            <person name="Fronick C."/>
            <person name="O'Laughlin M."/>
            <person name="Godfrey J."/>
            <person name="Miner T."/>
            <person name="Herter B."/>
            <person name="Appelbaum E."/>
            <person name="Cordes M."/>
            <person name="Lek S."/>
            <person name="Wollam A."/>
            <person name="Pepin K.H."/>
            <person name="Palsikar V.B."/>
            <person name="Mitreva M."/>
            <person name="Wilson R.K."/>
        </authorList>
    </citation>
    <scope>NUCLEOTIDE SEQUENCE [LARGE SCALE GENOMIC DNA]</scope>
    <source>
        <strain evidence="2 3">ATCC 27760</strain>
    </source>
</reference>
<keyword evidence="1" id="KW-0472">Membrane</keyword>
<dbReference type="RefSeq" id="WP_021680850.1">
    <property type="nucleotide sequence ID" value="NZ_KI260310.1"/>
</dbReference>
<dbReference type="InterPro" id="IPR045393">
    <property type="entry name" value="DUF6518"/>
</dbReference>
<evidence type="ECO:0000313" key="3">
    <source>
        <dbReference type="Proteomes" id="UP000016662"/>
    </source>
</evidence>
<dbReference type="Proteomes" id="UP000016662">
    <property type="component" value="Unassembled WGS sequence"/>
</dbReference>
<dbReference type="EMBL" id="AWVF01000328">
    <property type="protein sequence ID" value="ERJ91157.1"/>
    <property type="molecule type" value="Genomic_DNA"/>
</dbReference>